<name>A0A1V8TKM5_9PEZI</name>
<dbReference type="InParanoid" id="A0A1V8TKM5"/>
<keyword evidence="3" id="KW-1185">Reference proteome</keyword>
<evidence type="ECO:0000313" key="3">
    <source>
        <dbReference type="Proteomes" id="UP000192596"/>
    </source>
</evidence>
<comment type="caution">
    <text evidence="2">The sequence shown here is derived from an EMBL/GenBank/DDBJ whole genome shotgun (WGS) entry which is preliminary data.</text>
</comment>
<organism evidence="2 3">
    <name type="scientific">Cryoendolithus antarcticus</name>
    <dbReference type="NCBI Taxonomy" id="1507870"/>
    <lineage>
        <taxon>Eukaryota</taxon>
        <taxon>Fungi</taxon>
        <taxon>Dikarya</taxon>
        <taxon>Ascomycota</taxon>
        <taxon>Pezizomycotina</taxon>
        <taxon>Dothideomycetes</taxon>
        <taxon>Dothideomycetidae</taxon>
        <taxon>Cladosporiales</taxon>
        <taxon>Cladosporiaceae</taxon>
        <taxon>Cryoendolithus</taxon>
    </lineage>
</organism>
<reference evidence="3" key="1">
    <citation type="submission" date="2017-03" db="EMBL/GenBank/DDBJ databases">
        <title>Genomes of endolithic fungi from Antarctica.</title>
        <authorList>
            <person name="Coleine C."/>
            <person name="Masonjones S."/>
            <person name="Stajich J.E."/>
        </authorList>
    </citation>
    <scope>NUCLEOTIDE SEQUENCE [LARGE SCALE GENOMIC DNA]</scope>
    <source>
        <strain evidence="3">CCFEE 5527</strain>
    </source>
</reference>
<evidence type="ECO:0000256" key="1">
    <source>
        <dbReference type="SAM" id="MobiDB-lite"/>
    </source>
</evidence>
<dbReference type="EMBL" id="NAJO01000006">
    <property type="protein sequence ID" value="OQO11933.1"/>
    <property type="molecule type" value="Genomic_DNA"/>
</dbReference>
<feature type="region of interest" description="Disordered" evidence="1">
    <location>
        <begin position="90"/>
        <end position="110"/>
    </location>
</feature>
<evidence type="ECO:0000313" key="2">
    <source>
        <dbReference type="EMBL" id="OQO11933.1"/>
    </source>
</evidence>
<proteinExistence type="predicted"/>
<accession>A0A1V8TKM5</accession>
<dbReference type="AlphaFoldDB" id="A0A1V8TKM5"/>
<protein>
    <submittedName>
        <fullName evidence="2">Uncharacterized protein</fullName>
    </submittedName>
</protein>
<sequence>MLAHIAIAAGEFEAHTEVFPEYLPYNFDPKSLPSILGKLEGEIKELADGLAELIDNMPLDWGDGETGDLRDEDEMVQDSEQSITDAIPTIDAGSNLGQQSEAGPESPVLTGLPDSSAQAKIEIPDSATATTTPNDSNATLSVEDLITHLSDVACELEPIVRRSWEFVVDESLPYENLQSGLRRMARGLRATAAVLARHDRSHGGQWR</sequence>
<dbReference type="Proteomes" id="UP000192596">
    <property type="component" value="Unassembled WGS sequence"/>
</dbReference>
<gene>
    <name evidence="2" type="ORF">B0A48_03660</name>
</gene>